<dbReference type="AlphaFoldDB" id="A0A8T0IYX7"/>
<organism evidence="2 3">
    <name type="scientific">Ceratodon purpureus</name>
    <name type="common">Fire moss</name>
    <name type="synonym">Dicranum purpureum</name>
    <dbReference type="NCBI Taxonomy" id="3225"/>
    <lineage>
        <taxon>Eukaryota</taxon>
        <taxon>Viridiplantae</taxon>
        <taxon>Streptophyta</taxon>
        <taxon>Embryophyta</taxon>
        <taxon>Bryophyta</taxon>
        <taxon>Bryophytina</taxon>
        <taxon>Bryopsida</taxon>
        <taxon>Dicranidae</taxon>
        <taxon>Pseudoditrichales</taxon>
        <taxon>Ditrichaceae</taxon>
        <taxon>Ceratodon</taxon>
    </lineage>
</organism>
<sequence length="180" mass="20829">MQTLCERVRQYEERVWKWENQKGKHIPGYGGFIPLEEISPANDILLPRHHVPDMEVWGGKQSGYCGFKPERPPCENPDYMWHLDHSRNNHYTTTYGQANQSCIETRARLKYRPPIVRPPYPHEDPKAKKGVKGFFYEDNTNGSSEEGKKQSEQYFAVVRPLEGTLLSMNSSRSIKSAVMS</sequence>
<evidence type="ECO:0000256" key="1">
    <source>
        <dbReference type="SAM" id="MobiDB-lite"/>
    </source>
</evidence>
<name>A0A8T0IYX7_CERPU</name>
<dbReference type="EMBL" id="CM026422">
    <property type="protein sequence ID" value="KAG0588914.1"/>
    <property type="molecule type" value="Genomic_DNA"/>
</dbReference>
<protein>
    <submittedName>
        <fullName evidence="2">Uncharacterized protein</fullName>
    </submittedName>
</protein>
<evidence type="ECO:0000313" key="3">
    <source>
        <dbReference type="Proteomes" id="UP000822688"/>
    </source>
</evidence>
<reference evidence="2" key="1">
    <citation type="submission" date="2020-06" db="EMBL/GenBank/DDBJ databases">
        <title>WGS assembly of Ceratodon purpureus strain R40.</title>
        <authorList>
            <person name="Carey S.B."/>
            <person name="Jenkins J."/>
            <person name="Shu S."/>
            <person name="Lovell J.T."/>
            <person name="Sreedasyam A."/>
            <person name="Maumus F."/>
            <person name="Tiley G.P."/>
            <person name="Fernandez-Pozo N."/>
            <person name="Barry K."/>
            <person name="Chen C."/>
            <person name="Wang M."/>
            <person name="Lipzen A."/>
            <person name="Daum C."/>
            <person name="Saski C.A."/>
            <person name="Payton A.C."/>
            <person name="Mcbreen J.C."/>
            <person name="Conrad R.E."/>
            <person name="Kollar L.M."/>
            <person name="Olsson S."/>
            <person name="Huttunen S."/>
            <person name="Landis J.B."/>
            <person name="Wickett N.J."/>
            <person name="Johnson M.G."/>
            <person name="Rensing S.A."/>
            <person name="Grimwood J."/>
            <person name="Schmutz J."/>
            <person name="Mcdaniel S.F."/>
        </authorList>
    </citation>
    <scope>NUCLEOTIDE SEQUENCE</scope>
    <source>
        <strain evidence="2">R40</strain>
    </source>
</reference>
<accession>A0A8T0IYX7</accession>
<dbReference type="Proteomes" id="UP000822688">
    <property type="component" value="Chromosome 2"/>
</dbReference>
<feature type="region of interest" description="Disordered" evidence="1">
    <location>
        <begin position="114"/>
        <end position="152"/>
    </location>
</feature>
<dbReference type="OrthoDB" id="1877139at2759"/>
<keyword evidence="3" id="KW-1185">Reference proteome</keyword>
<proteinExistence type="predicted"/>
<comment type="caution">
    <text evidence="2">The sequence shown here is derived from an EMBL/GenBank/DDBJ whole genome shotgun (WGS) entry which is preliminary data.</text>
</comment>
<gene>
    <name evidence="2" type="ORF">KC19_2G277900</name>
</gene>
<evidence type="ECO:0000313" key="2">
    <source>
        <dbReference type="EMBL" id="KAG0588914.1"/>
    </source>
</evidence>